<name>A0A132EUB7_9BURK</name>
<protein>
    <submittedName>
        <fullName evidence="1">Uncharacterized protein</fullName>
    </submittedName>
</protein>
<gene>
    <name evidence="1" type="ORF">WT57_27035</name>
</gene>
<dbReference type="Pfam" id="PF04657">
    <property type="entry name" value="DMT_YdcZ"/>
    <property type="match status" value="1"/>
</dbReference>
<dbReference type="AlphaFoldDB" id="A0A132EUB7"/>
<dbReference type="InterPro" id="IPR006750">
    <property type="entry name" value="YdcZ"/>
</dbReference>
<dbReference type="RefSeq" id="WP_060252517.1">
    <property type="nucleotide sequence ID" value="NZ_JANLBU010000097.1"/>
</dbReference>
<dbReference type="PANTHER" id="PTHR34821:SF2">
    <property type="entry name" value="INNER MEMBRANE PROTEIN YDCZ"/>
    <property type="match status" value="1"/>
</dbReference>
<dbReference type="PANTHER" id="PTHR34821">
    <property type="entry name" value="INNER MEMBRANE PROTEIN YDCZ"/>
    <property type="match status" value="1"/>
</dbReference>
<sequence length="148" mass="15539">MIQAALLSILTIVAGVSLMTQQVLNANLRGALNSAAWSGFASYALGLACMAVLALVLREPLPSSALAARIPWWAFSGGLFGAIFIALAIFTIPKLGAATFLVLVVTGQMLASMTIDHFGWFGLVQRPVDVSRLVGIALLIGGCVLIRR</sequence>
<dbReference type="EMBL" id="LPJX01000061">
    <property type="protein sequence ID" value="KWF59670.1"/>
    <property type="molecule type" value="Genomic_DNA"/>
</dbReference>
<evidence type="ECO:0000313" key="2">
    <source>
        <dbReference type="Proteomes" id="UP000061512"/>
    </source>
</evidence>
<evidence type="ECO:0000313" key="1">
    <source>
        <dbReference type="EMBL" id="KWF59670.1"/>
    </source>
</evidence>
<organism evidence="1 2">
    <name type="scientific">Burkholderia pseudomultivorans</name>
    <dbReference type="NCBI Taxonomy" id="1207504"/>
    <lineage>
        <taxon>Bacteria</taxon>
        <taxon>Pseudomonadati</taxon>
        <taxon>Pseudomonadota</taxon>
        <taxon>Betaproteobacteria</taxon>
        <taxon>Burkholderiales</taxon>
        <taxon>Burkholderiaceae</taxon>
        <taxon>Burkholderia</taxon>
        <taxon>Burkholderia cepacia complex</taxon>
    </lineage>
</organism>
<dbReference type="GO" id="GO:0005886">
    <property type="term" value="C:plasma membrane"/>
    <property type="evidence" value="ECO:0007669"/>
    <property type="project" value="TreeGrafter"/>
</dbReference>
<reference evidence="1 2" key="1">
    <citation type="submission" date="2015-11" db="EMBL/GenBank/DDBJ databases">
        <title>Expanding the genomic diversity of Burkholderia species for the development of highly accurate diagnostics.</title>
        <authorList>
            <person name="Sahl J."/>
            <person name="Keim P."/>
            <person name="Wagner D."/>
        </authorList>
    </citation>
    <scope>NUCLEOTIDE SEQUENCE [LARGE SCALE GENOMIC DNA]</scope>
    <source>
        <strain evidence="1 2">MSMB574WGS</strain>
    </source>
</reference>
<dbReference type="Proteomes" id="UP000061512">
    <property type="component" value="Unassembled WGS sequence"/>
</dbReference>
<proteinExistence type="predicted"/>
<comment type="caution">
    <text evidence="1">The sequence shown here is derived from an EMBL/GenBank/DDBJ whole genome shotgun (WGS) entry which is preliminary data.</text>
</comment>
<accession>A0A132EUB7</accession>